<dbReference type="EMBL" id="CP090167">
    <property type="protein sequence ID" value="UJO17418.1"/>
    <property type="molecule type" value="Genomic_DNA"/>
</dbReference>
<evidence type="ECO:0000313" key="2">
    <source>
        <dbReference type="Proteomes" id="UP000756132"/>
    </source>
</evidence>
<dbReference type="RefSeq" id="XP_047761784.1">
    <property type="nucleotide sequence ID" value="XM_047904656.1"/>
</dbReference>
<reference evidence="1" key="1">
    <citation type="submission" date="2021-12" db="EMBL/GenBank/DDBJ databases">
        <authorList>
            <person name="Zaccaron A."/>
            <person name="Stergiopoulos I."/>
        </authorList>
    </citation>
    <scope>NUCLEOTIDE SEQUENCE</scope>
    <source>
        <strain evidence="1">Race5_Kim</strain>
    </source>
</reference>
<dbReference type="Pfam" id="PF13911">
    <property type="entry name" value="AhpC-TSA_2"/>
    <property type="match status" value="1"/>
</dbReference>
<sequence length="347" mass="39068">MKNDRRCLAAGMKLDLDVKRGRREEDVEDWKSSNWMSQHVDNGQLLHSNVPSPSPFRPRIRPLARSHILSRQDYTFTRSCDPPCSTNLTADRVGQLLSLHRPHTVLKQRRNLKRSDIPHLSSQAPRANKPILHTMVTTTTVTDETYRELPSAETLREAGHLRVKNEGGIEVDFNTLYTVSNAQKRQFIIFIRHFFCGACEEYIKAISRTLTPEKIAAASTSISIIGCGGSDLIADYRKRNDISFPVYADLSLELFDKLGMPKSSAPISEGWNAKQPDYHSRSFFDIVWRSTYNALSSGPKAIRGGPPGQNGGALLFESGELKICHRMRTTSDYLQIGELQELLDIVA</sequence>
<dbReference type="InterPro" id="IPR036249">
    <property type="entry name" value="Thioredoxin-like_sf"/>
</dbReference>
<reference evidence="1" key="2">
    <citation type="journal article" date="2022" name="Microb. Genom.">
        <title>A chromosome-scale genome assembly of the tomato pathogen Cladosporium fulvum reveals a compartmentalized genome architecture and the presence of a dispensable chromosome.</title>
        <authorList>
            <person name="Zaccaron A.Z."/>
            <person name="Chen L.H."/>
            <person name="Samaras A."/>
            <person name="Stergiopoulos I."/>
        </authorList>
    </citation>
    <scope>NUCLEOTIDE SEQUENCE</scope>
    <source>
        <strain evidence="1">Race5_Kim</strain>
    </source>
</reference>
<proteinExistence type="predicted"/>
<dbReference type="SUPFAM" id="SSF52833">
    <property type="entry name" value="Thioredoxin-like"/>
    <property type="match status" value="1"/>
</dbReference>
<accession>A0A9Q8LHC8</accession>
<gene>
    <name evidence="1" type="ORF">CLAFUR5_05508</name>
</gene>
<dbReference type="GeneID" id="71985386"/>
<dbReference type="Proteomes" id="UP000756132">
    <property type="component" value="Chromosome 5"/>
</dbReference>
<dbReference type="OrthoDB" id="40334at2759"/>
<evidence type="ECO:0000313" key="1">
    <source>
        <dbReference type="EMBL" id="UJO17418.1"/>
    </source>
</evidence>
<keyword evidence="2" id="KW-1185">Reference proteome</keyword>
<name>A0A9Q8LHC8_PASFU</name>
<dbReference type="PANTHER" id="PTHR28630">
    <property type="match status" value="1"/>
</dbReference>
<organism evidence="1 2">
    <name type="scientific">Passalora fulva</name>
    <name type="common">Tomato leaf mold</name>
    <name type="synonym">Cladosporium fulvum</name>
    <dbReference type="NCBI Taxonomy" id="5499"/>
    <lineage>
        <taxon>Eukaryota</taxon>
        <taxon>Fungi</taxon>
        <taxon>Dikarya</taxon>
        <taxon>Ascomycota</taxon>
        <taxon>Pezizomycotina</taxon>
        <taxon>Dothideomycetes</taxon>
        <taxon>Dothideomycetidae</taxon>
        <taxon>Mycosphaerellales</taxon>
        <taxon>Mycosphaerellaceae</taxon>
        <taxon>Fulvia</taxon>
    </lineage>
</organism>
<dbReference type="PANTHER" id="PTHR28630:SF3">
    <property type="entry name" value="PEROXIREDOXIN-LIKE 2C"/>
    <property type="match status" value="1"/>
</dbReference>
<protein>
    <submittedName>
        <fullName evidence="1">Uncharacterized protein</fullName>
    </submittedName>
</protein>
<dbReference type="AlphaFoldDB" id="A0A9Q8LHC8"/>
<dbReference type="InterPro" id="IPR032801">
    <property type="entry name" value="PXL2A/B/C"/>
</dbReference>
<dbReference type="Gene3D" id="3.40.30.10">
    <property type="entry name" value="Glutaredoxin"/>
    <property type="match status" value="1"/>
</dbReference>
<dbReference type="KEGG" id="ffu:CLAFUR5_05508"/>